<keyword evidence="8 21" id="KW-0808">Transferase</keyword>
<dbReference type="CDD" id="cd05387">
    <property type="entry name" value="BY-kinase"/>
    <property type="match status" value="1"/>
</dbReference>
<protein>
    <recommendedName>
        <fullName evidence="5">non-specific protein-tyrosine kinase</fullName>
        <ecNumber evidence="5">2.7.10.2</ecNumber>
    </recommendedName>
</protein>
<evidence type="ECO:0000313" key="21">
    <source>
        <dbReference type="EMBL" id="XBH22175.1"/>
    </source>
</evidence>
<dbReference type="GO" id="GO:0005886">
    <property type="term" value="C:plasma membrane"/>
    <property type="evidence" value="ECO:0007669"/>
    <property type="project" value="UniProtKB-SubCell"/>
</dbReference>
<dbReference type="PANTHER" id="PTHR32309">
    <property type="entry name" value="TYROSINE-PROTEIN KINASE"/>
    <property type="match status" value="1"/>
</dbReference>
<reference evidence="21" key="1">
    <citation type="submission" date="2024-02" db="EMBL/GenBank/DDBJ databases">
        <title>Tomenella chthoni gen. nov. sp. nov., a member of the family Jonesiaceae isolated from bat guano.</title>
        <authorList>
            <person name="Miller S.L."/>
            <person name="King J."/>
            <person name="Sankaranarayanan K."/>
            <person name="Lawson P.A."/>
        </authorList>
    </citation>
    <scope>NUCLEOTIDE SEQUENCE</scope>
    <source>
        <strain evidence="21">BS-20</strain>
    </source>
</reference>
<evidence type="ECO:0000256" key="11">
    <source>
        <dbReference type="ARBA" id="ARBA00022777"/>
    </source>
</evidence>
<comment type="catalytic activity">
    <reaction evidence="16">
        <text>L-tyrosyl-[protein] + ATP = O-phospho-L-tyrosyl-[protein] + ADP + H(+)</text>
        <dbReference type="Rhea" id="RHEA:10596"/>
        <dbReference type="Rhea" id="RHEA-COMP:10136"/>
        <dbReference type="Rhea" id="RHEA-COMP:20101"/>
        <dbReference type="ChEBI" id="CHEBI:15378"/>
        <dbReference type="ChEBI" id="CHEBI:30616"/>
        <dbReference type="ChEBI" id="CHEBI:46858"/>
        <dbReference type="ChEBI" id="CHEBI:61978"/>
        <dbReference type="ChEBI" id="CHEBI:456216"/>
        <dbReference type="EC" id="2.7.10.2"/>
    </reaction>
</comment>
<dbReference type="InterPro" id="IPR005702">
    <property type="entry name" value="Wzc-like_C"/>
</dbReference>
<organism evidence="21">
    <name type="scientific">Jonesiaceae bacterium BS-20</name>
    <dbReference type="NCBI Taxonomy" id="3120821"/>
    <lineage>
        <taxon>Bacteria</taxon>
        <taxon>Bacillati</taxon>
        <taxon>Actinomycetota</taxon>
        <taxon>Actinomycetes</taxon>
        <taxon>Micrococcales</taxon>
        <taxon>Jonesiaceae</taxon>
    </lineage>
</organism>
<evidence type="ECO:0000256" key="4">
    <source>
        <dbReference type="ARBA" id="ARBA00008883"/>
    </source>
</evidence>
<dbReference type="NCBIfam" id="TIGR01007">
    <property type="entry name" value="eps_fam"/>
    <property type="match status" value="1"/>
</dbReference>
<dbReference type="AlphaFoldDB" id="A0AAU7DYP6"/>
<dbReference type="GO" id="GO:0042802">
    <property type="term" value="F:identical protein binding"/>
    <property type="evidence" value="ECO:0007669"/>
    <property type="project" value="UniProtKB-ARBA"/>
</dbReference>
<evidence type="ECO:0000256" key="7">
    <source>
        <dbReference type="ARBA" id="ARBA00022519"/>
    </source>
</evidence>
<keyword evidence="10" id="KW-0547">Nucleotide-binding</keyword>
<dbReference type="Pfam" id="PF13614">
    <property type="entry name" value="AAA_31"/>
    <property type="match status" value="1"/>
</dbReference>
<evidence type="ECO:0000256" key="17">
    <source>
        <dbReference type="SAM" id="MobiDB-lite"/>
    </source>
</evidence>
<comment type="similarity">
    <text evidence="4">Belongs to the etk/wzc family.</text>
</comment>
<evidence type="ECO:0000256" key="15">
    <source>
        <dbReference type="ARBA" id="ARBA00023137"/>
    </source>
</evidence>
<evidence type="ECO:0000256" key="18">
    <source>
        <dbReference type="SAM" id="Phobius"/>
    </source>
</evidence>
<dbReference type="InterPro" id="IPR025669">
    <property type="entry name" value="AAA_dom"/>
</dbReference>
<keyword evidence="13 18" id="KW-1133">Transmembrane helix</keyword>
<evidence type="ECO:0000256" key="10">
    <source>
        <dbReference type="ARBA" id="ARBA00022741"/>
    </source>
</evidence>
<evidence type="ECO:0000256" key="9">
    <source>
        <dbReference type="ARBA" id="ARBA00022692"/>
    </source>
</evidence>
<dbReference type="InterPro" id="IPR027417">
    <property type="entry name" value="P-loop_NTPase"/>
</dbReference>
<keyword evidence="11" id="KW-0418">Kinase</keyword>
<keyword evidence="6" id="KW-1003">Cell membrane</keyword>
<evidence type="ECO:0000256" key="16">
    <source>
        <dbReference type="ARBA" id="ARBA00051245"/>
    </source>
</evidence>
<keyword evidence="15" id="KW-0829">Tyrosine-protein kinase</keyword>
<evidence type="ECO:0000256" key="1">
    <source>
        <dbReference type="ARBA" id="ARBA00004429"/>
    </source>
</evidence>
<keyword evidence="9 18" id="KW-0812">Transmembrane</keyword>
<dbReference type="SUPFAM" id="SSF52540">
    <property type="entry name" value="P-loop containing nucleoside triphosphate hydrolases"/>
    <property type="match status" value="1"/>
</dbReference>
<dbReference type="EMBL" id="CP146203">
    <property type="protein sequence ID" value="XBH22175.1"/>
    <property type="molecule type" value="Genomic_DNA"/>
</dbReference>
<evidence type="ECO:0000256" key="5">
    <source>
        <dbReference type="ARBA" id="ARBA00011903"/>
    </source>
</evidence>
<dbReference type="Gene3D" id="3.40.50.300">
    <property type="entry name" value="P-loop containing nucleotide triphosphate hydrolases"/>
    <property type="match status" value="1"/>
</dbReference>
<dbReference type="FunFam" id="3.40.50.300:FF:000527">
    <property type="entry name" value="Tyrosine-protein kinase etk"/>
    <property type="match status" value="1"/>
</dbReference>
<keyword evidence="7" id="KW-0997">Cell inner membrane</keyword>
<feature type="compositionally biased region" description="Basic residues" evidence="17">
    <location>
        <begin position="469"/>
        <end position="482"/>
    </location>
</feature>
<feature type="transmembrane region" description="Helical" evidence="18">
    <location>
        <begin position="14"/>
        <end position="36"/>
    </location>
</feature>
<comment type="similarity">
    <text evidence="2">Belongs to the CpsC/CapA family.</text>
</comment>
<dbReference type="GO" id="GO:0004715">
    <property type="term" value="F:non-membrane spanning protein tyrosine kinase activity"/>
    <property type="evidence" value="ECO:0007669"/>
    <property type="project" value="UniProtKB-EC"/>
</dbReference>
<keyword evidence="14 18" id="KW-0472">Membrane</keyword>
<feature type="domain" description="Polysaccharide chain length determinant N-terminal" evidence="19">
    <location>
        <begin position="2"/>
        <end position="90"/>
    </location>
</feature>
<comment type="subcellular location">
    <subcellularLocation>
        <location evidence="1">Cell inner membrane</location>
        <topology evidence="1">Multi-pass membrane protein</topology>
    </subcellularLocation>
</comment>
<keyword evidence="12" id="KW-0067">ATP-binding</keyword>
<feature type="region of interest" description="Disordered" evidence="17">
    <location>
        <begin position="459"/>
        <end position="482"/>
    </location>
</feature>
<gene>
    <name evidence="21" type="ORF">V5R04_02805</name>
</gene>
<evidence type="ECO:0000259" key="20">
    <source>
        <dbReference type="Pfam" id="PF13614"/>
    </source>
</evidence>
<dbReference type="PANTHER" id="PTHR32309:SF13">
    <property type="entry name" value="FERRIC ENTEROBACTIN TRANSPORT PROTEIN FEPE"/>
    <property type="match status" value="1"/>
</dbReference>
<evidence type="ECO:0000256" key="12">
    <source>
        <dbReference type="ARBA" id="ARBA00022840"/>
    </source>
</evidence>
<feature type="domain" description="AAA" evidence="20">
    <location>
        <begin position="277"/>
        <end position="393"/>
    </location>
</feature>
<sequence>MELRVYLRILHKSWALIIATTLVGVGLAGVVSLLMAPQYQGKTQLYVSVRPESSATGDLVQGSNFARQIVASYVDIVNTSVVLDPVIEELGLDITSGELSKSISADSPLNTVLINITATSTDPKQAADIANATGDSFANVVQTTLEGDGKDAQSSIVRLTTTQPATEPIAPTSPNTKVNFAFGFLLGMALGVGSAVVRSVLDTRIHSLQDIEEITDQPLLGGIAFDPDTAERPLIVHTDPRNPRAESFRSLRTNLQFLNFGEGGHSFVLTSAGPSEGKSTTAANLAISLAETGARVVLVEGDLRLPKVATYMGIHSGAGLTDVLIGKARINDVMHRWGRGQLFVLPAGRIPPNPSELLGSRAMDSTLELLAERFEYILIDAPPVLMVTDAAVVGKKASGVIVIVASGSTKKQAFNAAVHALETAGAKVLGLVVTMLPTKGPDSYGYGQYSYGPTELSEVTNPIKPAGSKPKRAPIKARRRKA</sequence>
<proteinExistence type="inferred from homology"/>
<evidence type="ECO:0000256" key="3">
    <source>
        <dbReference type="ARBA" id="ARBA00007316"/>
    </source>
</evidence>
<evidence type="ECO:0000259" key="19">
    <source>
        <dbReference type="Pfam" id="PF02706"/>
    </source>
</evidence>
<dbReference type="GO" id="GO:0005524">
    <property type="term" value="F:ATP binding"/>
    <property type="evidence" value="ECO:0007669"/>
    <property type="project" value="UniProtKB-KW"/>
</dbReference>
<dbReference type="EC" id="2.7.10.2" evidence="5"/>
<evidence type="ECO:0000256" key="6">
    <source>
        <dbReference type="ARBA" id="ARBA00022475"/>
    </source>
</evidence>
<accession>A0AAU7DYP6</accession>
<comment type="similarity">
    <text evidence="3">Belongs to the CpsD/CapB family.</text>
</comment>
<evidence type="ECO:0000256" key="13">
    <source>
        <dbReference type="ARBA" id="ARBA00022989"/>
    </source>
</evidence>
<dbReference type="Pfam" id="PF02706">
    <property type="entry name" value="Wzz"/>
    <property type="match status" value="1"/>
</dbReference>
<evidence type="ECO:0000256" key="8">
    <source>
        <dbReference type="ARBA" id="ARBA00022679"/>
    </source>
</evidence>
<evidence type="ECO:0000256" key="14">
    <source>
        <dbReference type="ARBA" id="ARBA00023136"/>
    </source>
</evidence>
<dbReference type="InterPro" id="IPR050445">
    <property type="entry name" value="Bact_polysacc_biosynth/exp"/>
</dbReference>
<evidence type="ECO:0000256" key="2">
    <source>
        <dbReference type="ARBA" id="ARBA00006683"/>
    </source>
</evidence>
<dbReference type="InterPro" id="IPR003856">
    <property type="entry name" value="LPS_length_determ_N"/>
</dbReference>
<name>A0AAU7DYP6_9MICO</name>